<sequence>MARDIPGADRPESALDQHATNKAAGEKAALGGLLGSKHGLVMDGDLVAVFRNEAQQYAVPYGMARPRALSRPGHSSLAWSSASPWPSHDPEQVRLPIQTL</sequence>
<feature type="compositionally biased region" description="Basic and acidic residues" evidence="1">
    <location>
        <begin position="1"/>
        <end position="15"/>
    </location>
</feature>
<organism evidence="3">
    <name type="scientific">Thrips palmi</name>
    <name type="common">Melon thrips</name>
    <dbReference type="NCBI Taxonomy" id="161013"/>
    <lineage>
        <taxon>Eukaryota</taxon>
        <taxon>Metazoa</taxon>
        <taxon>Ecdysozoa</taxon>
        <taxon>Arthropoda</taxon>
        <taxon>Hexapoda</taxon>
        <taxon>Insecta</taxon>
        <taxon>Pterygota</taxon>
        <taxon>Neoptera</taxon>
        <taxon>Paraneoptera</taxon>
        <taxon>Thysanoptera</taxon>
        <taxon>Terebrantia</taxon>
        <taxon>Thripoidea</taxon>
        <taxon>Thripidae</taxon>
        <taxon>Thrips</taxon>
    </lineage>
</organism>
<dbReference type="Proteomes" id="UP000515158">
    <property type="component" value="Unplaced"/>
</dbReference>
<dbReference type="GeneID" id="117653256"/>
<feature type="compositionally biased region" description="Low complexity" evidence="1">
    <location>
        <begin position="74"/>
        <end position="86"/>
    </location>
</feature>
<proteinExistence type="predicted"/>
<evidence type="ECO:0000256" key="1">
    <source>
        <dbReference type="SAM" id="MobiDB-lite"/>
    </source>
</evidence>
<dbReference type="InParanoid" id="A0A6P9A9J5"/>
<accession>A0A6P9A9J5</accession>
<name>A0A6P9A9J5_THRPL</name>
<keyword evidence="2" id="KW-1185">Reference proteome</keyword>
<feature type="region of interest" description="Disordered" evidence="1">
    <location>
        <begin position="69"/>
        <end position="100"/>
    </location>
</feature>
<dbReference type="RefSeq" id="XP_034254707.1">
    <property type="nucleotide sequence ID" value="XM_034398816.1"/>
</dbReference>
<gene>
    <name evidence="3" type="primary">LOC117653256</name>
</gene>
<evidence type="ECO:0000313" key="3">
    <source>
        <dbReference type="RefSeq" id="XP_034254707.1"/>
    </source>
</evidence>
<feature type="region of interest" description="Disordered" evidence="1">
    <location>
        <begin position="1"/>
        <end position="23"/>
    </location>
</feature>
<reference evidence="3" key="1">
    <citation type="submission" date="2025-08" db="UniProtKB">
        <authorList>
            <consortium name="RefSeq"/>
        </authorList>
    </citation>
    <scope>IDENTIFICATION</scope>
    <source>
        <tissue evidence="3">Total insect</tissue>
    </source>
</reference>
<protein>
    <submittedName>
        <fullName evidence="3">Uncharacterized protein LOC117653256</fullName>
    </submittedName>
</protein>
<dbReference type="KEGG" id="tpal:117653256"/>
<evidence type="ECO:0000313" key="2">
    <source>
        <dbReference type="Proteomes" id="UP000515158"/>
    </source>
</evidence>
<dbReference type="AlphaFoldDB" id="A0A6P9A9J5"/>